<feature type="transmembrane region" description="Helical" evidence="6">
    <location>
        <begin position="136"/>
        <end position="155"/>
    </location>
</feature>
<protein>
    <recommendedName>
        <fullName evidence="6">Transport permease protein</fullName>
    </recommendedName>
</protein>
<feature type="region of interest" description="Disordered" evidence="7">
    <location>
        <begin position="1"/>
        <end position="26"/>
    </location>
</feature>
<dbReference type="InterPro" id="IPR000412">
    <property type="entry name" value="ABC_2_transport"/>
</dbReference>
<keyword evidence="3 6" id="KW-1133">Transmembrane helix</keyword>
<keyword evidence="4 6" id="KW-0472">Membrane</keyword>
<evidence type="ECO:0000256" key="7">
    <source>
        <dbReference type="SAM" id="MobiDB-lite"/>
    </source>
</evidence>
<keyword evidence="2 6" id="KW-0812">Transmembrane</keyword>
<dbReference type="InterPro" id="IPR051784">
    <property type="entry name" value="Nod_factor_ABC_transporter"/>
</dbReference>
<evidence type="ECO:0000256" key="3">
    <source>
        <dbReference type="ARBA" id="ARBA00022989"/>
    </source>
</evidence>
<feature type="transmembrane region" description="Helical" evidence="6">
    <location>
        <begin position="245"/>
        <end position="271"/>
    </location>
</feature>
<comment type="subcellular location">
    <subcellularLocation>
        <location evidence="6">Cell membrane</location>
        <topology evidence="6">Multi-pass membrane protein</topology>
    </subcellularLocation>
    <subcellularLocation>
        <location evidence="1">Membrane</location>
        <topology evidence="1">Multi-pass membrane protein</topology>
    </subcellularLocation>
</comment>
<evidence type="ECO:0000256" key="5">
    <source>
        <dbReference type="ARBA" id="ARBA00023251"/>
    </source>
</evidence>
<evidence type="ECO:0000256" key="1">
    <source>
        <dbReference type="ARBA" id="ARBA00004141"/>
    </source>
</evidence>
<evidence type="ECO:0000313" key="9">
    <source>
        <dbReference type="EMBL" id="OPC79906.1"/>
    </source>
</evidence>
<dbReference type="GO" id="GO:0043190">
    <property type="term" value="C:ATP-binding cassette (ABC) transporter complex"/>
    <property type="evidence" value="ECO:0007669"/>
    <property type="project" value="InterPro"/>
</dbReference>
<keyword evidence="10" id="KW-1185">Reference proteome</keyword>
<proteinExistence type="inferred from homology"/>
<gene>
    <name evidence="9" type="ORF">B4N89_02165</name>
</gene>
<evidence type="ECO:0000313" key="10">
    <source>
        <dbReference type="Proteomes" id="UP000190037"/>
    </source>
</evidence>
<evidence type="ECO:0000259" key="8">
    <source>
        <dbReference type="PROSITE" id="PS51012"/>
    </source>
</evidence>
<dbReference type="GO" id="GO:0046677">
    <property type="term" value="P:response to antibiotic"/>
    <property type="evidence" value="ECO:0007669"/>
    <property type="project" value="UniProtKB-KW"/>
</dbReference>
<dbReference type="EMBL" id="MWQN01000001">
    <property type="protein sequence ID" value="OPC79906.1"/>
    <property type="molecule type" value="Genomic_DNA"/>
</dbReference>
<dbReference type="Pfam" id="PF01061">
    <property type="entry name" value="ABC2_membrane"/>
    <property type="match status" value="1"/>
</dbReference>
<dbReference type="PANTHER" id="PTHR43229:SF2">
    <property type="entry name" value="NODULATION PROTEIN J"/>
    <property type="match status" value="1"/>
</dbReference>
<dbReference type="InterPro" id="IPR013525">
    <property type="entry name" value="ABC2_TM"/>
</dbReference>
<dbReference type="PANTHER" id="PTHR43229">
    <property type="entry name" value="NODULATION PROTEIN J"/>
    <property type="match status" value="1"/>
</dbReference>
<evidence type="ECO:0000256" key="4">
    <source>
        <dbReference type="ARBA" id="ARBA00023136"/>
    </source>
</evidence>
<dbReference type="GO" id="GO:0140359">
    <property type="term" value="F:ABC-type transporter activity"/>
    <property type="evidence" value="ECO:0007669"/>
    <property type="project" value="InterPro"/>
</dbReference>
<feature type="transmembrane region" description="Helical" evidence="6">
    <location>
        <begin position="89"/>
        <end position="107"/>
    </location>
</feature>
<comment type="caution">
    <text evidence="9">The sequence shown here is derived from an EMBL/GenBank/DDBJ whole genome shotgun (WGS) entry which is preliminary data.</text>
</comment>
<organism evidence="9 10">
    <name type="scientific">Embleya scabrispora</name>
    <dbReference type="NCBI Taxonomy" id="159449"/>
    <lineage>
        <taxon>Bacteria</taxon>
        <taxon>Bacillati</taxon>
        <taxon>Actinomycetota</taxon>
        <taxon>Actinomycetes</taxon>
        <taxon>Kitasatosporales</taxon>
        <taxon>Streptomycetaceae</taxon>
        <taxon>Embleya</taxon>
    </lineage>
</organism>
<sequence>MSTPSAPSAASTPAAPATPAPSTPSASATLLTDTLLIFGRYLRQTLAARIGLVFGLLQPLLFLVLFGPLLREVPLGGRGDSWQTLVPGLLVQLGLFSAAFAGFGILIEKQQGILERMRVTPVSRVALLLGRVLKDIVQLLVQSLLLVLVGVAFGLRAPIPGMLVGFGFVALMTASIASLSYALAMRVDSPQEFAPVVNSVNLPVMLLSGILLPMSLAPDWLDGLSRANPLRYVVLAVRSAFVGDYGATVGTGATAALGLTAVSILAAVRLFRRAGA</sequence>
<evidence type="ECO:0000256" key="6">
    <source>
        <dbReference type="RuleBase" id="RU361157"/>
    </source>
</evidence>
<feature type="compositionally biased region" description="Low complexity" evidence="7">
    <location>
        <begin position="1"/>
        <end position="15"/>
    </location>
</feature>
<dbReference type="PROSITE" id="PS51012">
    <property type="entry name" value="ABC_TM2"/>
    <property type="match status" value="1"/>
</dbReference>
<dbReference type="InterPro" id="IPR047817">
    <property type="entry name" value="ABC2_TM_bact-type"/>
</dbReference>
<dbReference type="RefSeq" id="WP_078979056.1">
    <property type="nucleotide sequence ID" value="NZ_MWQN01000001.1"/>
</dbReference>
<accession>A0A1T3NSY4</accession>
<keyword evidence="6" id="KW-1003">Cell membrane</keyword>
<keyword evidence="6" id="KW-0813">Transport</keyword>
<dbReference type="OrthoDB" id="9255971at2"/>
<feature type="transmembrane region" description="Helical" evidence="6">
    <location>
        <begin position="46"/>
        <end position="69"/>
    </location>
</feature>
<name>A0A1T3NSY4_9ACTN</name>
<comment type="similarity">
    <text evidence="6">Belongs to the ABC-2 integral membrane protein family.</text>
</comment>
<dbReference type="PIRSF" id="PIRSF006648">
    <property type="entry name" value="DrrB"/>
    <property type="match status" value="1"/>
</dbReference>
<dbReference type="Proteomes" id="UP000190037">
    <property type="component" value="Unassembled WGS sequence"/>
</dbReference>
<feature type="transmembrane region" description="Helical" evidence="6">
    <location>
        <begin position="196"/>
        <end position="216"/>
    </location>
</feature>
<reference evidence="9 10" key="1">
    <citation type="submission" date="2017-03" db="EMBL/GenBank/DDBJ databases">
        <title>Draft genome sequence of Streptomyces scabrisporus NF3, endophyte isolated from Amphipterygium adstringens.</title>
        <authorList>
            <person name="Vazquez M."/>
            <person name="Ceapa C.D."/>
            <person name="Rodriguez Luna D."/>
            <person name="Sanchez Esquivel S."/>
        </authorList>
    </citation>
    <scope>NUCLEOTIDE SEQUENCE [LARGE SCALE GENOMIC DNA]</scope>
    <source>
        <strain evidence="9 10">NF3</strain>
    </source>
</reference>
<feature type="domain" description="ABC transmembrane type-2" evidence="8">
    <location>
        <begin position="50"/>
        <end position="274"/>
    </location>
</feature>
<feature type="transmembrane region" description="Helical" evidence="6">
    <location>
        <begin position="161"/>
        <end position="184"/>
    </location>
</feature>
<dbReference type="AlphaFoldDB" id="A0A1T3NSY4"/>
<keyword evidence="5" id="KW-0046">Antibiotic resistance</keyword>
<evidence type="ECO:0000256" key="2">
    <source>
        <dbReference type="ARBA" id="ARBA00022692"/>
    </source>
</evidence>
<dbReference type="STRING" id="159449.B4N89_02165"/>